<dbReference type="FunFam" id="1.10.730.10:FF:000011">
    <property type="entry name" value="Leucine--tRNA ligase chloroplastic/mitochondrial"/>
    <property type="match status" value="1"/>
</dbReference>
<gene>
    <name evidence="9" type="primary">leuS</name>
    <name evidence="15" type="ORF">RA0C_1213</name>
</gene>
<dbReference type="Gene3D" id="3.90.740.10">
    <property type="entry name" value="Valyl/Leucyl/Isoleucyl-tRNA synthetase, editing domain"/>
    <property type="match status" value="1"/>
</dbReference>
<evidence type="ECO:0000259" key="13">
    <source>
        <dbReference type="Pfam" id="PF09334"/>
    </source>
</evidence>
<keyword evidence="4 9" id="KW-0547">Nucleotide-binding</keyword>
<dbReference type="PROSITE" id="PS00178">
    <property type="entry name" value="AA_TRNA_LIGASE_I"/>
    <property type="match status" value="1"/>
</dbReference>
<evidence type="ECO:0000259" key="14">
    <source>
        <dbReference type="Pfam" id="PF13603"/>
    </source>
</evidence>
<evidence type="ECO:0000313" key="16">
    <source>
        <dbReference type="Proteomes" id="UP000010093"/>
    </source>
</evidence>
<proteinExistence type="inferred from homology"/>
<dbReference type="FunFam" id="3.40.50.620:FF:000060">
    <property type="entry name" value="Leucine--tRNA ligase"/>
    <property type="match status" value="1"/>
</dbReference>
<dbReference type="InterPro" id="IPR002300">
    <property type="entry name" value="aa-tRNA-synth_Ia"/>
</dbReference>
<dbReference type="HOGENOM" id="CLU_004427_0_0_10"/>
<evidence type="ECO:0000256" key="3">
    <source>
        <dbReference type="ARBA" id="ARBA00022598"/>
    </source>
</evidence>
<dbReference type="FunFam" id="3.40.50.620:FF:000056">
    <property type="entry name" value="Leucine--tRNA ligase"/>
    <property type="match status" value="1"/>
</dbReference>
<dbReference type="InterPro" id="IPR014729">
    <property type="entry name" value="Rossmann-like_a/b/a_fold"/>
</dbReference>
<dbReference type="Gene3D" id="1.10.730.10">
    <property type="entry name" value="Isoleucyl-tRNA Synthetase, Domain 1"/>
    <property type="match status" value="2"/>
</dbReference>
<dbReference type="GO" id="GO:0002161">
    <property type="term" value="F:aminoacyl-tRNA deacylase activity"/>
    <property type="evidence" value="ECO:0007669"/>
    <property type="project" value="InterPro"/>
</dbReference>
<dbReference type="Pfam" id="PF09334">
    <property type="entry name" value="tRNA-synt_1g"/>
    <property type="match status" value="1"/>
</dbReference>
<feature type="domain" description="Methionyl/Valyl/Leucyl/Isoleucyl-tRNA synthetase anticodon-binding" evidence="12">
    <location>
        <begin position="796"/>
        <end position="908"/>
    </location>
</feature>
<dbReference type="CDD" id="cd07958">
    <property type="entry name" value="Anticodon_Ia_Leu_BEm"/>
    <property type="match status" value="1"/>
</dbReference>
<dbReference type="KEGG" id="ran:Riean_0951"/>
<organism evidence="15 16">
    <name type="scientific">Riemerella anatipestifer (strain ATCC 11845 / DSM 15868 / JCM 9532 / NCTC 11014)</name>
    <dbReference type="NCBI Taxonomy" id="693978"/>
    <lineage>
        <taxon>Bacteria</taxon>
        <taxon>Pseudomonadati</taxon>
        <taxon>Bacteroidota</taxon>
        <taxon>Flavobacteriia</taxon>
        <taxon>Flavobacteriales</taxon>
        <taxon>Weeksellaceae</taxon>
        <taxon>Riemerella</taxon>
    </lineage>
</organism>
<evidence type="ECO:0000256" key="10">
    <source>
        <dbReference type="RuleBase" id="RU363035"/>
    </source>
</evidence>
<feature type="binding site" evidence="9">
    <location>
        <position position="721"/>
    </location>
    <ligand>
        <name>ATP</name>
        <dbReference type="ChEBI" id="CHEBI:30616"/>
    </ligand>
</feature>
<dbReference type="SUPFAM" id="SSF52374">
    <property type="entry name" value="Nucleotidylyl transferase"/>
    <property type="match status" value="1"/>
</dbReference>
<evidence type="ECO:0000256" key="6">
    <source>
        <dbReference type="ARBA" id="ARBA00022917"/>
    </source>
</evidence>
<keyword evidence="7 9" id="KW-0030">Aminoacyl-tRNA synthetase</keyword>
<dbReference type="RefSeq" id="WP_004917227.1">
    <property type="nucleotide sequence ID" value="NC_014738.1"/>
</dbReference>
<evidence type="ECO:0000259" key="12">
    <source>
        <dbReference type="Pfam" id="PF08264"/>
    </source>
</evidence>
<dbReference type="InterPro" id="IPR013155">
    <property type="entry name" value="M/V/L/I-tRNA-synth_anticd-bd"/>
</dbReference>
<protein>
    <recommendedName>
        <fullName evidence="9">Leucine--tRNA ligase</fullName>
        <ecNumber evidence="9">6.1.1.4</ecNumber>
    </recommendedName>
    <alternativeName>
        <fullName evidence="9">Leucyl-tRNA synthetase</fullName>
        <shortName evidence="9">LeuRS</shortName>
    </alternativeName>
</protein>
<evidence type="ECO:0000256" key="7">
    <source>
        <dbReference type="ARBA" id="ARBA00023146"/>
    </source>
</evidence>
<dbReference type="GO" id="GO:0005524">
    <property type="term" value="F:ATP binding"/>
    <property type="evidence" value="ECO:0007669"/>
    <property type="project" value="UniProtKB-UniRule"/>
</dbReference>
<evidence type="ECO:0000256" key="1">
    <source>
        <dbReference type="ARBA" id="ARBA00005594"/>
    </source>
</evidence>
<comment type="catalytic activity">
    <reaction evidence="8 9">
        <text>tRNA(Leu) + L-leucine + ATP = L-leucyl-tRNA(Leu) + AMP + diphosphate</text>
        <dbReference type="Rhea" id="RHEA:11688"/>
        <dbReference type="Rhea" id="RHEA-COMP:9613"/>
        <dbReference type="Rhea" id="RHEA-COMP:9622"/>
        <dbReference type="ChEBI" id="CHEBI:30616"/>
        <dbReference type="ChEBI" id="CHEBI:33019"/>
        <dbReference type="ChEBI" id="CHEBI:57427"/>
        <dbReference type="ChEBI" id="CHEBI:78442"/>
        <dbReference type="ChEBI" id="CHEBI:78494"/>
        <dbReference type="ChEBI" id="CHEBI:456215"/>
        <dbReference type="EC" id="6.1.1.4"/>
    </reaction>
</comment>
<dbReference type="InterPro" id="IPR001412">
    <property type="entry name" value="aa-tRNA-synth_I_CS"/>
</dbReference>
<keyword evidence="6 9" id="KW-0648">Protein biosynthesis</keyword>
<evidence type="ECO:0000256" key="8">
    <source>
        <dbReference type="ARBA" id="ARBA00047469"/>
    </source>
</evidence>
<comment type="subcellular location">
    <subcellularLocation>
        <location evidence="9">Cytoplasm</location>
    </subcellularLocation>
</comment>
<dbReference type="Pfam" id="PF00133">
    <property type="entry name" value="tRNA-synt_1"/>
    <property type="match status" value="1"/>
</dbReference>
<accession>E4TC65</accession>
<dbReference type="InterPro" id="IPR009080">
    <property type="entry name" value="tRNAsynth_Ia_anticodon-bd"/>
</dbReference>
<dbReference type="SUPFAM" id="SSF50677">
    <property type="entry name" value="ValRS/IleRS/LeuRS editing domain"/>
    <property type="match status" value="1"/>
</dbReference>
<feature type="domain" description="Methionyl/Leucyl tRNA synthetase" evidence="13">
    <location>
        <begin position="43"/>
        <end position="148"/>
    </location>
</feature>
<evidence type="ECO:0000313" key="15">
    <source>
        <dbReference type="EMBL" id="AFD56114.1"/>
    </source>
</evidence>
<name>E4TC65_RIEAD</name>
<dbReference type="EC" id="6.1.1.4" evidence="9"/>
<dbReference type="NCBIfam" id="TIGR00396">
    <property type="entry name" value="leuS_bact"/>
    <property type="match status" value="1"/>
</dbReference>
<dbReference type="PANTHER" id="PTHR43740:SF2">
    <property type="entry name" value="LEUCINE--TRNA LIGASE, MITOCHONDRIAL"/>
    <property type="match status" value="1"/>
</dbReference>
<evidence type="ECO:0000259" key="11">
    <source>
        <dbReference type="Pfam" id="PF00133"/>
    </source>
</evidence>
<dbReference type="Proteomes" id="UP000010093">
    <property type="component" value="Chromosome"/>
</dbReference>
<sequence length="944" mass="109021">MFYNHQEIEKKWQKYWDDNQIFKSQEPKSGVEKNKPKFYVLDMFPYPSGAGLHVGHPLGYIASDIYARYKRHQGYNVLHPIGYDSFGLPAEQYAIQTGQHPAVTTENNITRYEEQLRKIGFSFDWSRELRTSDASYYKWTQWIFIQLFHSWYNKDTDRAESIDTLIAQFETKGTEGLNAVQTDELSFTSEEWNSAAEQDKQDILLNYRLAYRAETTVNWCPALGTVLANDEVKDGKSERGGYPVFQKKMMQWSMRITAYSERLLQGLNTLDWPQPLKDSQEYWIGKSQGALVQFSVDGLEGESIEVFTTRPDTIFGVSFMVLAPEHHLVEKLTTEEQKNAINQYIEETSKKTERDRMADVKSVSGAFTGSYVTHPFTKELIPIYISDYVLMGYGTGAVMAVPAHDDRDHRFAKYFGLPIKKVVATDIDVQEESFDSKESTCVNSDFLDGLNYKDAKQKIIQEIEKLGIGKGTTNYRQRDAIFSRQRYWGEPVPIYYKEEMPYTLPLSALPLELPEVEKYLPTEDGDPPLGNAKTFAWDEVNQKVTFVDLIDNKTVFPMELSTMPGWAGSSWYFLRYMDSTNDEVFCAKEKSDYWGQVDLYIGGSEHATGHLLYARFWNMFLKDRGFINHEEPFQKLINQGMILGMSAFVFRVDGTNQFVSKNLAKDYQTQKIHVDVALLKGTSDELDTEAFKQWRPEFKDAEFILEGGKYITEREVEKMSKSKYNVVNPDDICEEYGADCLRLYEMFLGPLEQSKPWNTQGLSGVYGFLKKFYNLYFVDGDEVNISDEEPTKEEYKVLHTLIKKVKFDIDNFSFNTSVSSFMIAVNELQKLKTNKRKILEPLAVVISPYAPHICEELWQLLGYNESIEFVEFPVLNEGYLKEDEIEYPVSFNGKMRFKLPLSADLSKEEIEKIAIENDKVLQYLDGNGIKKIIVVPKKIINIVF</sequence>
<reference evidence="15 16" key="1">
    <citation type="journal article" date="2012" name="J. Bacteriol.">
        <title>Complete genome sequence of Riemerella anatipestifer reference strain.</title>
        <authorList>
            <person name="Wang X."/>
            <person name="Zhu D."/>
            <person name="Wang M."/>
            <person name="Cheng A."/>
            <person name="Jia R."/>
            <person name="Zhou Y."/>
            <person name="Chen Z."/>
            <person name="Luo Q."/>
            <person name="Liu F."/>
            <person name="Wang Y."/>
            <person name="Chen X.Y."/>
        </authorList>
    </citation>
    <scope>NUCLEOTIDE SEQUENCE [LARGE SCALE GENOMIC DNA]</scope>
    <source>
        <strain evidence="16">DSM 15868</strain>
    </source>
</reference>
<feature type="domain" description="Leucyl-tRNA synthetase editing" evidence="14">
    <location>
        <begin position="283"/>
        <end position="463"/>
    </location>
</feature>
<dbReference type="EMBL" id="CP003388">
    <property type="protein sequence ID" value="AFD56114.1"/>
    <property type="molecule type" value="Genomic_DNA"/>
</dbReference>
<dbReference type="InterPro" id="IPR002302">
    <property type="entry name" value="Leu-tRNA-ligase"/>
</dbReference>
<feature type="domain" description="Aminoacyl-tRNA synthetase class Ia" evidence="11">
    <location>
        <begin position="711"/>
        <end position="744"/>
    </location>
</feature>
<comment type="caution">
    <text evidence="9">Lacks conserved residue(s) required for the propagation of feature annotation.</text>
</comment>
<dbReference type="GO" id="GO:0005829">
    <property type="term" value="C:cytosol"/>
    <property type="evidence" value="ECO:0007669"/>
    <property type="project" value="TreeGrafter"/>
</dbReference>
<dbReference type="Pfam" id="PF08264">
    <property type="entry name" value="Anticodon_1"/>
    <property type="match status" value="1"/>
</dbReference>
<dbReference type="GeneID" id="93718053"/>
<dbReference type="InterPro" id="IPR009008">
    <property type="entry name" value="Val/Leu/Ile-tRNA-synth_edit"/>
</dbReference>
<evidence type="ECO:0000256" key="5">
    <source>
        <dbReference type="ARBA" id="ARBA00022840"/>
    </source>
</evidence>
<dbReference type="InterPro" id="IPR015413">
    <property type="entry name" value="Methionyl/Leucyl_tRNA_Synth"/>
</dbReference>
<keyword evidence="2 9" id="KW-0963">Cytoplasm</keyword>
<dbReference type="KEGG" id="rai:RA0C_1213"/>
<dbReference type="PATRIC" id="fig|693978.17.peg.1199"/>
<dbReference type="HAMAP" id="MF_00049_B">
    <property type="entry name" value="Leu_tRNA_synth_B"/>
    <property type="match status" value="1"/>
</dbReference>
<feature type="short sequence motif" description="'KMSKS' region" evidence="9">
    <location>
        <begin position="718"/>
        <end position="722"/>
    </location>
</feature>
<dbReference type="Pfam" id="PF13603">
    <property type="entry name" value="tRNA-synt_1_2"/>
    <property type="match status" value="1"/>
</dbReference>
<evidence type="ECO:0000256" key="9">
    <source>
        <dbReference type="HAMAP-Rule" id="MF_00049"/>
    </source>
</evidence>
<dbReference type="PANTHER" id="PTHR43740">
    <property type="entry name" value="LEUCYL-TRNA SYNTHETASE"/>
    <property type="match status" value="1"/>
</dbReference>
<dbReference type="PRINTS" id="PR00985">
    <property type="entry name" value="TRNASYNTHLEU"/>
</dbReference>
<keyword evidence="3 9" id="KW-0436">Ligase</keyword>
<evidence type="ECO:0000256" key="4">
    <source>
        <dbReference type="ARBA" id="ARBA00022741"/>
    </source>
</evidence>
<dbReference type="SUPFAM" id="SSF47323">
    <property type="entry name" value="Anticodon-binding domain of a subclass of class I aminoacyl-tRNA synthetases"/>
    <property type="match status" value="1"/>
</dbReference>
<dbReference type="Gene3D" id="3.40.50.620">
    <property type="entry name" value="HUPs"/>
    <property type="match status" value="2"/>
</dbReference>
<dbReference type="GO" id="GO:0006429">
    <property type="term" value="P:leucyl-tRNA aminoacylation"/>
    <property type="evidence" value="ECO:0007669"/>
    <property type="project" value="UniProtKB-UniRule"/>
</dbReference>
<dbReference type="InterPro" id="IPR025709">
    <property type="entry name" value="Leu_tRNA-synth_edit"/>
</dbReference>
<comment type="similarity">
    <text evidence="1 9 10">Belongs to the class-I aminoacyl-tRNA synthetase family.</text>
</comment>
<dbReference type="AlphaFoldDB" id="E4TC65"/>
<evidence type="ECO:0000256" key="2">
    <source>
        <dbReference type="ARBA" id="ARBA00022490"/>
    </source>
</evidence>
<keyword evidence="5 9" id="KW-0067">ATP-binding</keyword>
<dbReference type="GO" id="GO:0004823">
    <property type="term" value="F:leucine-tRNA ligase activity"/>
    <property type="evidence" value="ECO:0007669"/>
    <property type="project" value="UniProtKB-UniRule"/>
</dbReference>